<keyword evidence="3" id="KW-1185">Reference proteome</keyword>
<comment type="caution">
    <text evidence="2">The sequence shown here is derived from an EMBL/GenBank/DDBJ whole genome shotgun (WGS) entry which is preliminary data.</text>
</comment>
<dbReference type="EMBL" id="CATQJA010001389">
    <property type="protein sequence ID" value="CAJ0567060.1"/>
    <property type="molecule type" value="Genomic_DNA"/>
</dbReference>
<dbReference type="Proteomes" id="UP001177023">
    <property type="component" value="Unassembled WGS sequence"/>
</dbReference>
<name>A0AA36CEU1_9BILA</name>
<gene>
    <name evidence="2" type="ORF">MSPICULIGERA_LOCUS5627</name>
</gene>
<evidence type="ECO:0000256" key="1">
    <source>
        <dbReference type="SAM" id="MobiDB-lite"/>
    </source>
</evidence>
<evidence type="ECO:0000313" key="3">
    <source>
        <dbReference type="Proteomes" id="UP001177023"/>
    </source>
</evidence>
<feature type="compositionally biased region" description="Low complexity" evidence="1">
    <location>
        <begin position="332"/>
        <end position="348"/>
    </location>
</feature>
<feature type="region of interest" description="Disordered" evidence="1">
    <location>
        <begin position="369"/>
        <end position="400"/>
    </location>
</feature>
<feature type="non-terminal residue" evidence="2">
    <location>
        <position position="1"/>
    </location>
</feature>
<dbReference type="GO" id="GO:0031462">
    <property type="term" value="C:Cul2-RING ubiquitin ligase complex"/>
    <property type="evidence" value="ECO:0007669"/>
    <property type="project" value="TreeGrafter"/>
</dbReference>
<reference evidence="2" key="1">
    <citation type="submission" date="2023-06" db="EMBL/GenBank/DDBJ databases">
        <authorList>
            <person name="Delattre M."/>
        </authorList>
    </citation>
    <scope>NUCLEOTIDE SEQUENCE</scope>
    <source>
        <strain evidence="2">AF72</strain>
    </source>
</reference>
<feature type="compositionally biased region" description="Polar residues" evidence="1">
    <location>
        <begin position="369"/>
        <end position="395"/>
    </location>
</feature>
<dbReference type="PANTHER" id="PTHR22619:SF1">
    <property type="entry name" value="ZINC FINGER SWIM DOMAIN-CONTAINING PROTEIN 8"/>
    <property type="match status" value="1"/>
</dbReference>
<organism evidence="2 3">
    <name type="scientific">Mesorhabditis spiculigera</name>
    <dbReference type="NCBI Taxonomy" id="96644"/>
    <lineage>
        <taxon>Eukaryota</taxon>
        <taxon>Metazoa</taxon>
        <taxon>Ecdysozoa</taxon>
        <taxon>Nematoda</taxon>
        <taxon>Chromadorea</taxon>
        <taxon>Rhabditida</taxon>
        <taxon>Rhabditina</taxon>
        <taxon>Rhabditomorpha</taxon>
        <taxon>Rhabditoidea</taxon>
        <taxon>Rhabditidae</taxon>
        <taxon>Mesorhabditinae</taxon>
        <taxon>Mesorhabditis</taxon>
    </lineage>
</organism>
<dbReference type="PANTHER" id="PTHR22619">
    <property type="entry name" value="ZINC FINGER SWIM DOMAIN CONTAINING PROTEIN 4, 5, 6"/>
    <property type="match status" value="1"/>
</dbReference>
<feature type="region of interest" description="Disordered" evidence="1">
    <location>
        <begin position="312"/>
        <end position="354"/>
    </location>
</feature>
<dbReference type="AlphaFoldDB" id="A0AA36CEU1"/>
<accession>A0AA36CEU1</accession>
<sequence>MINNLAPLRPEQREGKPQFPQGDVEMLLASAHEQIDGLELKFARCEALYGHGYERQAMAKALELVACLSSSPPDLSAAAALLNFDGKKRKVTASTAPLVIHVNIAPLSRDAKLVEVSEHTIRTFERALFLAKESELLLLLRSVQIGREELPIIRERATRLHAKASKPSLHPPSVALCHYIYDSLSYTFNLFPNGPHGPSFGTPQDTGREPSDDILAMKLALSALGSMQVYSEEDCPMLAESIRRQKGELTMALLARHRDSNEMIGHVLDKLLDPRIHLMYNPMRHQSNACYFLEQESSYVRHCAKGARPHYPLNHRLETPQDSSTPGTALVSRSASCQSAESSGSEAAEPVEEDEVELVARMMARCPQTSALQRQASSSDSNERNSPQPSVSSAGLSVGCNEVTDTDDSIGLELFKKRSRWASLCGGGGRPSEALVHFYMELAKKVLVEAGGSQRNDHFNLPPNQPNNPNHHANNRRLYIASFLIGLYALGLNNEFVNTNWQTRNYSTHVSWLTDHSMDIGVAALEILKDTWRRHLIPQEVAIIASQASNSRDAQTVSHGAELAMSALSDLALKDLCVRGLLQCRAFTTNFGDGMPGCGTGCRFSF</sequence>
<protein>
    <submittedName>
        <fullName evidence="2">Uncharacterized protein</fullName>
    </submittedName>
</protein>
<proteinExistence type="predicted"/>
<evidence type="ECO:0000313" key="2">
    <source>
        <dbReference type="EMBL" id="CAJ0567060.1"/>
    </source>
</evidence>